<keyword evidence="6" id="KW-1185">Reference proteome</keyword>
<organism evidence="5 6">
    <name type="scientific">Psychrosphaera ytuae</name>
    <dbReference type="NCBI Taxonomy" id="2820710"/>
    <lineage>
        <taxon>Bacteria</taxon>
        <taxon>Pseudomonadati</taxon>
        <taxon>Pseudomonadota</taxon>
        <taxon>Gammaproteobacteria</taxon>
        <taxon>Alteromonadales</taxon>
        <taxon>Pseudoalteromonadaceae</taxon>
        <taxon>Psychrosphaera</taxon>
    </lineage>
</organism>
<dbReference type="Pfam" id="PF00155">
    <property type="entry name" value="Aminotran_1_2"/>
    <property type="match status" value="1"/>
</dbReference>
<protein>
    <submittedName>
        <fullName evidence="5">8-amino-7-oxononanoate synthase</fullName>
    </submittedName>
</protein>
<keyword evidence="3" id="KW-0663">Pyridoxal phosphate</keyword>
<dbReference type="Gene3D" id="3.90.1150.10">
    <property type="entry name" value="Aspartate Aminotransferase, domain 1"/>
    <property type="match status" value="1"/>
</dbReference>
<name>A0A975DBY3_9GAMM</name>
<dbReference type="Gene3D" id="3.40.640.10">
    <property type="entry name" value="Type I PLP-dependent aspartate aminotransferase-like (Major domain)"/>
    <property type="match status" value="1"/>
</dbReference>
<dbReference type="Proteomes" id="UP000682739">
    <property type="component" value="Chromosome"/>
</dbReference>
<dbReference type="KEGG" id="psym:J1N51_02325"/>
<dbReference type="InterPro" id="IPR015424">
    <property type="entry name" value="PyrdxlP-dep_Trfase"/>
</dbReference>
<comment type="cofactor">
    <cofactor evidence="1">
        <name>pyridoxal 5'-phosphate</name>
        <dbReference type="ChEBI" id="CHEBI:597326"/>
    </cofactor>
</comment>
<dbReference type="InterPro" id="IPR004839">
    <property type="entry name" value="Aminotransferase_I/II_large"/>
</dbReference>
<dbReference type="PANTHER" id="PTHR13693:SF100">
    <property type="entry name" value="8-AMINO-7-OXONONANOATE SYNTHASE"/>
    <property type="match status" value="1"/>
</dbReference>
<feature type="domain" description="Aminotransferase class I/classII large" evidence="4">
    <location>
        <begin position="40"/>
        <end position="385"/>
    </location>
</feature>
<sequence>MMLEQAALAFLSDKRASSLFRDCKSFEKVDAKSLRFEGKDYLNFSSNDYLGLASDFSLQDLVDIESSLQQPILSGGTASPLVVGEQNIHQQLKLALMAHVFKDCQIHQANYKCLLFSSGFAANQAFISAMCTTADHQKHKMLLVQDKLNHASLIDAGTKAQAQKLTKQVRFRHNDIEQLTKQLSQHNEYQLKLVATESVFSMDGDCAPLEEIADVLTQHNGLLYVDDAHGFGVINTPDVSKMAGYLITFGKALGSQGAALILKQPLADLMINISREFIYSTSISPLQAAATLVNLKKLQSQADRRITLQNNIALFRDLAAKNNLPLMDSTSPIQPILIGEESRAVHMAEELKQQGIWLSAMRTPTVPKGQSRLRVTINTKHDEQSILFLINELGRAVSNRVDSGVQHT</sequence>
<dbReference type="EMBL" id="CP072110">
    <property type="protein sequence ID" value="QTH64342.1"/>
    <property type="molecule type" value="Genomic_DNA"/>
</dbReference>
<evidence type="ECO:0000256" key="1">
    <source>
        <dbReference type="ARBA" id="ARBA00001933"/>
    </source>
</evidence>
<evidence type="ECO:0000256" key="3">
    <source>
        <dbReference type="ARBA" id="ARBA00022898"/>
    </source>
</evidence>
<evidence type="ECO:0000256" key="2">
    <source>
        <dbReference type="ARBA" id="ARBA00022679"/>
    </source>
</evidence>
<dbReference type="PANTHER" id="PTHR13693">
    <property type="entry name" value="CLASS II AMINOTRANSFERASE/8-AMINO-7-OXONONANOATE SYNTHASE"/>
    <property type="match status" value="1"/>
</dbReference>
<dbReference type="GO" id="GO:0009102">
    <property type="term" value="P:biotin biosynthetic process"/>
    <property type="evidence" value="ECO:0007669"/>
    <property type="project" value="TreeGrafter"/>
</dbReference>
<keyword evidence="2" id="KW-0808">Transferase</keyword>
<evidence type="ECO:0000259" key="4">
    <source>
        <dbReference type="Pfam" id="PF00155"/>
    </source>
</evidence>
<reference evidence="5" key="1">
    <citation type="submission" date="2021-03" db="EMBL/GenBank/DDBJ databases">
        <title>Description of Psychrosphaera ytuae sp. nov. isolated from deep sea sediment of South China Sea.</title>
        <authorList>
            <person name="Zhang J."/>
            <person name="Xu X.-D."/>
        </authorList>
    </citation>
    <scope>NUCLEOTIDE SEQUENCE</scope>
    <source>
        <strain evidence="5">MTZ26</strain>
    </source>
</reference>
<dbReference type="RefSeq" id="WP_208832397.1">
    <property type="nucleotide sequence ID" value="NZ_CP072110.1"/>
</dbReference>
<dbReference type="InterPro" id="IPR015421">
    <property type="entry name" value="PyrdxlP-dep_Trfase_major"/>
</dbReference>
<gene>
    <name evidence="5" type="ORF">J1N51_02325</name>
</gene>
<evidence type="ECO:0000313" key="6">
    <source>
        <dbReference type="Proteomes" id="UP000682739"/>
    </source>
</evidence>
<dbReference type="AlphaFoldDB" id="A0A975DBY3"/>
<proteinExistence type="predicted"/>
<dbReference type="InterPro" id="IPR015422">
    <property type="entry name" value="PyrdxlP-dep_Trfase_small"/>
</dbReference>
<dbReference type="SUPFAM" id="SSF53383">
    <property type="entry name" value="PLP-dependent transferases"/>
    <property type="match status" value="1"/>
</dbReference>
<dbReference type="InterPro" id="IPR050087">
    <property type="entry name" value="AON_synthase_class-II"/>
</dbReference>
<evidence type="ECO:0000313" key="5">
    <source>
        <dbReference type="EMBL" id="QTH64342.1"/>
    </source>
</evidence>
<dbReference type="GO" id="GO:0030170">
    <property type="term" value="F:pyridoxal phosphate binding"/>
    <property type="evidence" value="ECO:0007669"/>
    <property type="project" value="InterPro"/>
</dbReference>
<dbReference type="GO" id="GO:0008710">
    <property type="term" value="F:8-amino-7-oxononanoate synthase activity"/>
    <property type="evidence" value="ECO:0007669"/>
    <property type="project" value="TreeGrafter"/>
</dbReference>
<accession>A0A975DBY3</accession>